<dbReference type="CDD" id="cd09272">
    <property type="entry name" value="RNase_HI_RT_Ty1"/>
    <property type="match status" value="1"/>
</dbReference>
<comment type="caution">
    <text evidence="1">The sequence shown here is derived from an EMBL/GenBank/DDBJ whole genome shotgun (WGS) entry which is preliminary data.</text>
</comment>
<reference evidence="1" key="1">
    <citation type="submission" date="2019-12" db="EMBL/GenBank/DDBJ databases">
        <authorList>
            <person name="Scholes J."/>
        </authorList>
    </citation>
    <scope>NUCLEOTIDE SEQUENCE</scope>
</reference>
<organism evidence="1 2">
    <name type="scientific">Striga hermonthica</name>
    <name type="common">Purple witchweed</name>
    <name type="synonym">Buchnera hermonthica</name>
    <dbReference type="NCBI Taxonomy" id="68872"/>
    <lineage>
        <taxon>Eukaryota</taxon>
        <taxon>Viridiplantae</taxon>
        <taxon>Streptophyta</taxon>
        <taxon>Embryophyta</taxon>
        <taxon>Tracheophyta</taxon>
        <taxon>Spermatophyta</taxon>
        <taxon>Magnoliopsida</taxon>
        <taxon>eudicotyledons</taxon>
        <taxon>Gunneridae</taxon>
        <taxon>Pentapetalae</taxon>
        <taxon>asterids</taxon>
        <taxon>lamiids</taxon>
        <taxon>Lamiales</taxon>
        <taxon>Orobanchaceae</taxon>
        <taxon>Buchnereae</taxon>
        <taxon>Striga</taxon>
    </lineage>
</organism>
<evidence type="ECO:0000313" key="2">
    <source>
        <dbReference type="Proteomes" id="UP001153555"/>
    </source>
</evidence>
<name>A0A9N7ND02_STRHE</name>
<keyword evidence="1" id="KW-0418">Kinase</keyword>
<proteinExistence type="predicted"/>
<sequence length="97" mass="11171">MGYDLLRDLHAVPTSSPTLYSDNTSALFLTQNPVSHKRAKHIDIDYQFVRELVDSGRLFTKFMESDNQVVDIFTKSLLHGLFDYFRTKLRISVADTT</sequence>
<dbReference type="OrthoDB" id="850529at2759"/>
<dbReference type="AlphaFoldDB" id="A0A9N7ND02"/>
<gene>
    <name evidence="1" type="ORF">SHERM_23954</name>
</gene>
<keyword evidence="2" id="KW-1185">Reference proteome</keyword>
<keyword evidence="1" id="KW-0808">Transferase</keyword>
<protein>
    <submittedName>
        <fullName evidence="1">Cysteine-rich RLK (RECEPTOR-like protein kinase) 8</fullName>
    </submittedName>
</protein>
<dbReference type="Proteomes" id="UP001153555">
    <property type="component" value="Unassembled WGS sequence"/>
</dbReference>
<accession>A0A9N7ND02</accession>
<dbReference type="GO" id="GO:0016301">
    <property type="term" value="F:kinase activity"/>
    <property type="evidence" value="ECO:0007669"/>
    <property type="project" value="UniProtKB-KW"/>
</dbReference>
<evidence type="ECO:0000313" key="1">
    <source>
        <dbReference type="EMBL" id="CAA0828259.1"/>
    </source>
</evidence>
<dbReference type="EMBL" id="CACSLK010027752">
    <property type="protein sequence ID" value="CAA0828259.1"/>
    <property type="molecule type" value="Genomic_DNA"/>
</dbReference>